<gene>
    <name evidence="1" type="ORF">BG015_009559</name>
</gene>
<dbReference type="EMBL" id="JAAAUQ010000626">
    <property type="protein sequence ID" value="KAF9148687.1"/>
    <property type="molecule type" value="Genomic_DNA"/>
</dbReference>
<protein>
    <recommendedName>
        <fullName evidence="3">F-box domain-containing protein</fullName>
    </recommendedName>
</protein>
<accession>A0A9P5RY23</accession>
<dbReference type="InterPro" id="IPR032675">
    <property type="entry name" value="LRR_dom_sf"/>
</dbReference>
<dbReference type="Gene3D" id="3.80.10.10">
    <property type="entry name" value="Ribonuclease Inhibitor"/>
    <property type="match status" value="1"/>
</dbReference>
<organism evidence="1 2">
    <name type="scientific">Linnemannia schmuckeri</name>
    <dbReference type="NCBI Taxonomy" id="64567"/>
    <lineage>
        <taxon>Eukaryota</taxon>
        <taxon>Fungi</taxon>
        <taxon>Fungi incertae sedis</taxon>
        <taxon>Mucoromycota</taxon>
        <taxon>Mortierellomycotina</taxon>
        <taxon>Mortierellomycetes</taxon>
        <taxon>Mortierellales</taxon>
        <taxon>Mortierellaceae</taxon>
        <taxon>Linnemannia</taxon>
    </lineage>
</organism>
<reference evidence="1" key="1">
    <citation type="journal article" date="2020" name="Fungal Divers.">
        <title>Resolving the Mortierellaceae phylogeny through synthesis of multi-gene phylogenetics and phylogenomics.</title>
        <authorList>
            <person name="Vandepol N."/>
            <person name="Liber J."/>
            <person name="Desiro A."/>
            <person name="Na H."/>
            <person name="Kennedy M."/>
            <person name="Barry K."/>
            <person name="Grigoriev I.V."/>
            <person name="Miller A.N."/>
            <person name="O'Donnell K."/>
            <person name="Stajich J.E."/>
            <person name="Bonito G."/>
        </authorList>
    </citation>
    <scope>NUCLEOTIDE SEQUENCE</scope>
    <source>
        <strain evidence="1">NRRL 6426</strain>
    </source>
</reference>
<dbReference type="SUPFAM" id="SSF52047">
    <property type="entry name" value="RNI-like"/>
    <property type="match status" value="1"/>
</dbReference>
<comment type="caution">
    <text evidence="1">The sequence shown here is derived from an EMBL/GenBank/DDBJ whole genome shotgun (WGS) entry which is preliminary data.</text>
</comment>
<evidence type="ECO:0000313" key="1">
    <source>
        <dbReference type="EMBL" id="KAF9148687.1"/>
    </source>
</evidence>
<evidence type="ECO:0008006" key="3">
    <source>
        <dbReference type="Google" id="ProtNLM"/>
    </source>
</evidence>
<name>A0A9P5RY23_9FUNG</name>
<dbReference type="AlphaFoldDB" id="A0A9P5RY23"/>
<sequence>MQRHPLEIPEILAHIGSFMPTWTDSYSQSFKPTTLCSCLRVSKLWYRTFLPIMWHSFKPTLLTEHIPDEAVRRHGHLVKILRMDRTRRRRDFSLLNCTNLHQLTAFDSEYIPDLQPFKSGVGAEGQDEKNDTAVPLSHGKQLLRSNPGLRVLHWESASGVMRPLDVEDFLGFVCLQSLSLNGWNCSGGKLGQVLRLLARTLKKLSVNWIDGMRPEELLKPSSGPSLQEIDTNGEEAGFRNSVDDELVLEHLQSIQLGRAPKPMDLYLSELVKHCPNLTTLELLLENNRLDATRLAHNLRIHSPNLSILILTTVLRTYQVETLLQHGSATGFRELEISVKDSSESLVSGILQHASTLERLQLSVDDGNMDKDGYLRLLVGCTKLTHFMLFRTPSFRADILEQLKQHAWGCHKSLQELSLRVEVFPSPRLRIQQEQEDQQQENISEAEKSVTEILAHMGWECVDPWDREQSNDRLRIDWTRIRLALELVQLQRLDNLRLLTLDYVDFRPSTTRSL</sequence>
<dbReference type="OrthoDB" id="2357607at2759"/>
<dbReference type="Proteomes" id="UP000748756">
    <property type="component" value="Unassembled WGS sequence"/>
</dbReference>
<keyword evidence="2" id="KW-1185">Reference proteome</keyword>
<proteinExistence type="predicted"/>
<evidence type="ECO:0000313" key="2">
    <source>
        <dbReference type="Proteomes" id="UP000748756"/>
    </source>
</evidence>